<dbReference type="AlphaFoldDB" id="A0A8T2NWU2"/>
<dbReference type="EMBL" id="JAFBMS010000031">
    <property type="protein sequence ID" value="KAG9342042.1"/>
    <property type="molecule type" value="Genomic_DNA"/>
</dbReference>
<evidence type="ECO:0000313" key="1">
    <source>
        <dbReference type="EMBL" id="KAG9342042.1"/>
    </source>
</evidence>
<gene>
    <name evidence="1" type="ORF">JZ751_018360</name>
</gene>
<name>A0A8T2NWU2_9TELE</name>
<sequence length="84" mass="9066">MAVLDPAGVNSKAFHLYRKAASQAPPLPFLPQLFYSEDPALPLGQTAPTGLTFHGNTKINLKVVKFDARGRFLGWEDVAGGTLQ</sequence>
<proteinExistence type="predicted"/>
<reference evidence="1" key="1">
    <citation type="thesis" date="2021" institute="BYU ScholarsArchive" country="Provo, UT, USA">
        <title>Applications of and Algorithms for Genome Assembly and Genomic Analyses with an Emphasis on Marine Teleosts.</title>
        <authorList>
            <person name="Pickett B.D."/>
        </authorList>
    </citation>
    <scope>NUCLEOTIDE SEQUENCE</scope>
    <source>
        <strain evidence="1">HI-2016</strain>
    </source>
</reference>
<organism evidence="1 2">
    <name type="scientific">Albula glossodonta</name>
    <name type="common">roundjaw bonefish</name>
    <dbReference type="NCBI Taxonomy" id="121402"/>
    <lineage>
        <taxon>Eukaryota</taxon>
        <taxon>Metazoa</taxon>
        <taxon>Chordata</taxon>
        <taxon>Craniata</taxon>
        <taxon>Vertebrata</taxon>
        <taxon>Euteleostomi</taxon>
        <taxon>Actinopterygii</taxon>
        <taxon>Neopterygii</taxon>
        <taxon>Teleostei</taxon>
        <taxon>Albuliformes</taxon>
        <taxon>Albulidae</taxon>
        <taxon>Albula</taxon>
    </lineage>
</organism>
<accession>A0A8T2NWU2</accession>
<protein>
    <submittedName>
        <fullName evidence="1">Uncharacterized protein</fullName>
    </submittedName>
</protein>
<keyword evidence="2" id="KW-1185">Reference proteome</keyword>
<feature type="non-terminal residue" evidence="1">
    <location>
        <position position="1"/>
    </location>
</feature>
<dbReference type="Proteomes" id="UP000824540">
    <property type="component" value="Unassembled WGS sequence"/>
</dbReference>
<dbReference type="OrthoDB" id="419138at2759"/>
<evidence type="ECO:0000313" key="2">
    <source>
        <dbReference type="Proteomes" id="UP000824540"/>
    </source>
</evidence>
<comment type="caution">
    <text evidence="1">The sequence shown here is derived from an EMBL/GenBank/DDBJ whole genome shotgun (WGS) entry which is preliminary data.</text>
</comment>